<dbReference type="NCBIfam" id="TIGR00254">
    <property type="entry name" value="GGDEF"/>
    <property type="match status" value="1"/>
</dbReference>
<proteinExistence type="predicted"/>
<dbReference type="InterPro" id="IPR011006">
    <property type="entry name" value="CheY-like_superfamily"/>
</dbReference>
<feature type="domain" description="GGDEF" evidence="6">
    <location>
        <begin position="885"/>
        <end position="1016"/>
    </location>
</feature>
<dbReference type="Gene3D" id="3.30.70.270">
    <property type="match status" value="2"/>
</dbReference>
<evidence type="ECO:0000259" key="5">
    <source>
        <dbReference type="PROSITE" id="PS50883"/>
    </source>
</evidence>
<accession>A0A415E6Z5</accession>
<dbReference type="SMART" id="SM00267">
    <property type="entry name" value="GGDEF"/>
    <property type="match status" value="2"/>
</dbReference>
<comment type="function">
    <text evidence="2">May play the central regulatory role in sporulation. It may be an element of the effector pathway responsible for the activation of sporulation genes in response to nutritional stress. Spo0A may act in concert with spo0H (a sigma factor) to control the expression of some genes that are critical to the sporulation process.</text>
</comment>
<organism evidence="7 8">
    <name type="scientific">Emergencia timonensis</name>
    <dbReference type="NCBI Taxonomy" id="1776384"/>
    <lineage>
        <taxon>Bacteria</taxon>
        <taxon>Bacillati</taxon>
        <taxon>Bacillota</taxon>
        <taxon>Clostridia</taxon>
        <taxon>Peptostreptococcales</taxon>
        <taxon>Anaerovoracaceae</taxon>
        <taxon>Emergencia</taxon>
    </lineage>
</organism>
<dbReference type="Gene3D" id="3.20.20.450">
    <property type="entry name" value="EAL domain"/>
    <property type="match status" value="1"/>
</dbReference>
<dbReference type="GO" id="GO:0000160">
    <property type="term" value="P:phosphorelay signal transduction system"/>
    <property type="evidence" value="ECO:0007669"/>
    <property type="project" value="InterPro"/>
</dbReference>
<dbReference type="STRING" id="1776384.GCA_900086585_02846"/>
<dbReference type="GO" id="GO:0071111">
    <property type="term" value="F:cyclic-guanylate-specific phosphodiesterase activity"/>
    <property type="evidence" value="ECO:0007669"/>
    <property type="project" value="InterPro"/>
</dbReference>
<dbReference type="InterPro" id="IPR000160">
    <property type="entry name" value="GGDEF_dom"/>
</dbReference>
<dbReference type="PROSITE" id="PS50883">
    <property type="entry name" value="EAL"/>
    <property type="match status" value="1"/>
</dbReference>
<dbReference type="Pfam" id="PF00072">
    <property type="entry name" value="Response_reg"/>
    <property type="match status" value="2"/>
</dbReference>
<protein>
    <recommendedName>
        <fullName evidence="1">Stage 0 sporulation protein A homolog</fullName>
    </recommendedName>
</protein>
<dbReference type="Pfam" id="PF00990">
    <property type="entry name" value="GGDEF"/>
    <property type="match status" value="2"/>
</dbReference>
<dbReference type="SUPFAM" id="SSF52172">
    <property type="entry name" value="CheY-like"/>
    <property type="match status" value="2"/>
</dbReference>
<feature type="domain" description="Response regulatory" evidence="4">
    <location>
        <begin position="6"/>
        <end position="123"/>
    </location>
</feature>
<comment type="caution">
    <text evidence="7">The sequence shown here is derived from an EMBL/GenBank/DDBJ whole genome shotgun (WGS) entry which is preliminary data.</text>
</comment>
<feature type="modified residue" description="4-aspartylphosphate" evidence="3">
    <location>
        <position position="770"/>
    </location>
</feature>
<feature type="domain" description="Response regulatory" evidence="4">
    <location>
        <begin position="721"/>
        <end position="837"/>
    </location>
</feature>
<dbReference type="InterPro" id="IPR035919">
    <property type="entry name" value="EAL_sf"/>
</dbReference>
<dbReference type="PROSITE" id="PS50887">
    <property type="entry name" value="GGDEF"/>
    <property type="match status" value="2"/>
</dbReference>
<dbReference type="InterPro" id="IPR035965">
    <property type="entry name" value="PAS-like_dom_sf"/>
</dbReference>
<dbReference type="CDD" id="cd01949">
    <property type="entry name" value="GGDEF"/>
    <property type="match status" value="1"/>
</dbReference>
<feature type="domain" description="EAL" evidence="5">
    <location>
        <begin position="304"/>
        <end position="558"/>
    </location>
</feature>
<evidence type="ECO:0000259" key="6">
    <source>
        <dbReference type="PROSITE" id="PS50887"/>
    </source>
</evidence>
<dbReference type="SMART" id="SM00448">
    <property type="entry name" value="REC"/>
    <property type="match status" value="2"/>
</dbReference>
<dbReference type="InterPro" id="IPR050706">
    <property type="entry name" value="Cyclic-di-GMP_PDE-like"/>
</dbReference>
<dbReference type="SMART" id="SM00052">
    <property type="entry name" value="EAL"/>
    <property type="match status" value="1"/>
</dbReference>
<dbReference type="InterPro" id="IPR043128">
    <property type="entry name" value="Rev_trsase/Diguanyl_cyclase"/>
</dbReference>
<sequence length="1018" mass="116572">MESEKSILVVDDNAINREVLREILKTEYSVREAENGEEALRIMREMPDRILAVLSDIVMPLIDGFQLLEEISNDSKLGNIPIIVMTASSENQEEIKALRMGAWDFITKPYNPEVILCRLRNAIGRSEVAAAEQMRHMACHDQLTGIYNRVHFMKKTESMIKRNADKQFVFVYFEVDRFQLINTFYGAKEADSLIQYLAKILKLFAETYDLFTYGRMESDVFCFCMEYDADELEQMIDRAKSLLEQYGSDYDIEPNFGLYVVKDNRMPAEVMYSNASVAAKEGAGNYLKYFTYYTDEMDAKLKKEQEILNDMHRALENEEFCIYLQPKYNIHTNAIAGAEALVRWMHPEKGMISPGDFIPVFENNGFITNLDYYMWEETCKLLRSWIDEGLNPLPISVNVSRVDIYNSRLAESIVQLVDKYQLPHDLLEFEITESAYAFNPMILIKLVSDLHENGFTILMDDFGNGYSSLSILKDIEVDILKLDMLFLSNSKDTGRGENILASVIRMAKWLKIPVIVEGVETASQVNFLKSVGCDYVQGYYYAKPMSVGEYKKLRMKAEGFDGNLRNSDNDDFDVDSLFQSNPQMKVLFGDLLQALAIFEFDGQNMEFVRINEGYYDLFGSDDPAIRMGNPIEIVDSQYRDIVMNSFRTAVKTHGTAECDFIRYTATGASIWVNLKLRYLKEIGNKHLVLGLLDDVTAQKRIDFELTKYRQALIGEGRDGNIMMVVDDMPANRAILKKIFSDQYTIIEASDGMDALEKLNEAPNVSVILLDIVMPRMNGWDFLQHKRNLPAIANIPVIIISAEDKLNEQEIALDMGINDYIVKPFVPEIVKKRVSNAMDSIKFMQEAVRKYDSAAQMARIDRTTGLYHLDAATKIVDEYLEDFADDLNVMVTFAVDNFAETSRQYLEHYDESLVKKIGRIIKELFRRDDVGFRTDDDIFGVFAKNYKDLEKLKERLDEFIELVTADNSEDHVVIVCSIGAAFSPGAGKTFDELYENAEIARLNAKNTGENISSIYNERN</sequence>
<dbReference type="RefSeq" id="WP_118333621.1">
    <property type="nucleotide sequence ID" value="NZ_AP025567.1"/>
</dbReference>
<feature type="domain" description="GGDEF" evidence="6">
    <location>
        <begin position="166"/>
        <end position="292"/>
    </location>
</feature>
<feature type="modified residue" description="4-aspartylphosphate" evidence="3">
    <location>
        <position position="56"/>
    </location>
</feature>
<dbReference type="PANTHER" id="PTHR33121:SF70">
    <property type="entry name" value="SIGNALING PROTEIN YKOW"/>
    <property type="match status" value="1"/>
</dbReference>
<dbReference type="SUPFAM" id="SSF55785">
    <property type="entry name" value="PYP-like sensor domain (PAS domain)"/>
    <property type="match status" value="1"/>
</dbReference>
<dbReference type="PROSITE" id="PS50110">
    <property type="entry name" value="RESPONSE_REGULATORY"/>
    <property type="match status" value="2"/>
</dbReference>
<dbReference type="Gene3D" id="3.40.50.2300">
    <property type="match status" value="2"/>
</dbReference>
<dbReference type="SUPFAM" id="SSF55073">
    <property type="entry name" value="Nucleotide cyclase"/>
    <property type="match status" value="2"/>
</dbReference>
<reference evidence="7 8" key="1">
    <citation type="submission" date="2018-08" db="EMBL/GenBank/DDBJ databases">
        <title>A genome reference for cultivated species of the human gut microbiota.</title>
        <authorList>
            <person name="Zou Y."/>
            <person name="Xue W."/>
            <person name="Luo G."/>
        </authorList>
    </citation>
    <scope>NUCLEOTIDE SEQUENCE [LARGE SCALE GENOMIC DNA]</scope>
    <source>
        <strain evidence="7 8">AM07-24</strain>
    </source>
</reference>
<dbReference type="Pfam" id="PF00563">
    <property type="entry name" value="EAL"/>
    <property type="match status" value="1"/>
</dbReference>
<evidence type="ECO:0000259" key="4">
    <source>
        <dbReference type="PROSITE" id="PS50110"/>
    </source>
</evidence>
<evidence type="ECO:0000256" key="1">
    <source>
        <dbReference type="ARBA" id="ARBA00018672"/>
    </source>
</evidence>
<gene>
    <name evidence="7" type="ORF">DW099_02695</name>
</gene>
<dbReference type="PANTHER" id="PTHR33121">
    <property type="entry name" value="CYCLIC DI-GMP PHOSPHODIESTERASE PDEF"/>
    <property type="match status" value="1"/>
</dbReference>
<keyword evidence="3" id="KW-0597">Phosphoprotein</keyword>
<dbReference type="EMBL" id="QRMS01000001">
    <property type="protein sequence ID" value="RHJ89499.1"/>
    <property type="molecule type" value="Genomic_DNA"/>
</dbReference>
<name>A0A415E6Z5_9FIRM</name>
<dbReference type="SUPFAM" id="SSF141868">
    <property type="entry name" value="EAL domain-like"/>
    <property type="match status" value="1"/>
</dbReference>
<keyword evidence="8" id="KW-1185">Reference proteome</keyword>
<dbReference type="InterPro" id="IPR001789">
    <property type="entry name" value="Sig_transdc_resp-reg_receiver"/>
</dbReference>
<dbReference type="InterPro" id="IPR001633">
    <property type="entry name" value="EAL_dom"/>
</dbReference>
<evidence type="ECO:0000256" key="2">
    <source>
        <dbReference type="ARBA" id="ARBA00024867"/>
    </source>
</evidence>
<evidence type="ECO:0000313" key="8">
    <source>
        <dbReference type="Proteomes" id="UP000284841"/>
    </source>
</evidence>
<dbReference type="Gene3D" id="3.30.450.20">
    <property type="entry name" value="PAS domain"/>
    <property type="match status" value="1"/>
</dbReference>
<dbReference type="InterPro" id="IPR029787">
    <property type="entry name" value="Nucleotide_cyclase"/>
</dbReference>
<evidence type="ECO:0000313" key="7">
    <source>
        <dbReference type="EMBL" id="RHJ89499.1"/>
    </source>
</evidence>
<dbReference type="OrthoDB" id="9805474at2"/>
<evidence type="ECO:0000256" key="3">
    <source>
        <dbReference type="PROSITE-ProRule" id="PRU00169"/>
    </source>
</evidence>
<dbReference type="Proteomes" id="UP000284841">
    <property type="component" value="Unassembled WGS sequence"/>
</dbReference>
<dbReference type="CDD" id="cd01948">
    <property type="entry name" value="EAL"/>
    <property type="match status" value="1"/>
</dbReference>
<dbReference type="AlphaFoldDB" id="A0A415E6Z5"/>